<evidence type="ECO:0000256" key="1">
    <source>
        <dbReference type="ARBA" id="ARBA00004141"/>
    </source>
</evidence>
<dbReference type="AlphaFoldDB" id="A0A8S4AVT9"/>
<comment type="similarity">
    <text evidence="6">Belongs to the MAL family.</text>
</comment>
<feature type="transmembrane region" description="Helical" evidence="8">
    <location>
        <begin position="186"/>
        <end position="210"/>
    </location>
</feature>
<feature type="transmembrane region" description="Helical" evidence="8">
    <location>
        <begin position="442"/>
        <end position="466"/>
    </location>
</feature>
<dbReference type="GO" id="GO:0016020">
    <property type="term" value="C:membrane"/>
    <property type="evidence" value="ECO:0007669"/>
    <property type="project" value="UniProtKB-SubCell"/>
</dbReference>
<evidence type="ECO:0000259" key="9">
    <source>
        <dbReference type="PROSITE" id="PS51225"/>
    </source>
</evidence>
<feature type="domain" description="MARVEL" evidence="9">
    <location>
        <begin position="368"/>
        <end position="511"/>
    </location>
</feature>
<evidence type="ECO:0000256" key="7">
    <source>
        <dbReference type="PROSITE-ProRule" id="PRU00581"/>
    </source>
</evidence>
<dbReference type="Proteomes" id="UP000677803">
    <property type="component" value="Unassembled WGS sequence"/>
</dbReference>
<feature type="transmembrane region" description="Helical" evidence="8">
    <location>
        <begin position="296"/>
        <end position="320"/>
    </location>
</feature>
<feature type="transmembrane region" description="Helical" evidence="8">
    <location>
        <begin position="122"/>
        <end position="140"/>
    </location>
</feature>
<dbReference type="Pfam" id="PF01284">
    <property type="entry name" value="MARVEL"/>
    <property type="match status" value="1"/>
</dbReference>
<evidence type="ECO:0000313" key="10">
    <source>
        <dbReference type="EMBL" id="CAG5907682.1"/>
    </source>
</evidence>
<dbReference type="PROSITE" id="PS51225">
    <property type="entry name" value="MARVEL"/>
    <property type="match status" value="2"/>
</dbReference>
<comment type="caution">
    <text evidence="10">The sequence shown here is derived from an EMBL/GenBank/DDBJ whole genome shotgun (WGS) entry which is preliminary data.</text>
</comment>
<dbReference type="EMBL" id="CAJRST010010001">
    <property type="protein sequence ID" value="CAG5907682.1"/>
    <property type="molecule type" value="Genomic_DNA"/>
</dbReference>
<evidence type="ECO:0000256" key="3">
    <source>
        <dbReference type="ARBA" id="ARBA00022737"/>
    </source>
</evidence>
<sequence length="511" mass="56667">MGLIDDIKDTLSKAVFTPSALLNGRGGLHMAQILLSVVTFVLALFRGGSSHTYWIYAMFTWAFCPIMTLIITIIEMFKLDIVLNLFCMDWSDFTTGMAMSSSLMTVSVAITYANFYACLKCLYGWIVSIFAILCAFLYVLEVVKDKIIDKKKGSYLSALPGFWKVLEAFVSCMIFISLTGYRDKPSLIVCVIAYIIPFPILPLIIATNILKKLKNCLPFNLDRSGNPDLSGMFCPFKGFRGILRLLEIISSALCLIIVIFRGRMTSPWGVWCEFVWVFCIFVPAVLAVVEDKMWHILLAAFLPDWADLTCGLTALCAVSAVSVTLIFASVFVCLSCIVSILCLIFSSAAALIFLIDAVMQKKMLPTGYLSSLRGGLRASQAFVACIVLTAAADHFVTGEWSFKPFGLICSVVVFAACLLLTVVIMVLNLLKLLQCLLAFRLSVMEFVFDIVAVLLYLLAVILWPVFGYKRSNYNPYICDKCSYSDMNTVTVGGILNLILYMVDVVLSFKSL</sequence>
<feature type="transmembrane region" description="Helical" evidence="8">
    <location>
        <begin position="486"/>
        <end position="508"/>
    </location>
</feature>
<feature type="transmembrane region" description="Helical" evidence="8">
    <location>
        <begin position="404"/>
        <end position="430"/>
    </location>
</feature>
<gene>
    <name evidence="10" type="ORF">MMEN_LOCUS9643</name>
</gene>
<keyword evidence="3" id="KW-0677">Repeat</keyword>
<evidence type="ECO:0000256" key="8">
    <source>
        <dbReference type="SAM" id="Phobius"/>
    </source>
</evidence>
<feature type="transmembrane region" description="Helical" evidence="8">
    <location>
        <begin position="268"/>
        <end position="289"/>
    </location>
</feature>
<feature type="transmembrane region" description="Helical" evidence="8">
    <location>
        <begin position="375"/>
        <end position="392"/>
    </location>
</feature>
<feature type="transmembrane region" description="Helical" evidence="8">
    <location>
        <begin position="28"/>
        <end position="47"/>
    </location>
</feature>
<dbReference type="OrthoDB" id="8863193at2759"/>
<feature type="transmembrane region" description="Helical" evidence="8">
    <location>
        <begin position="95"/>
        <end position="116"/>
    </location>
</feature>
<comment type="subcellular location">
    <subcellularLocation>
        <location evidence="1">Membrane</location>
        <topology evidence="1">Multi-pass membrane protein</topology>
    </subcellularLocation>
</comment>
<evidence type="ECO:0000313" key="11">
    <source>
        <dbReference type="Proteomes" id="UP000677803"/>
    </source>
</evidence>
<feature type="transmembrane region" description="Helical" evidence="8">
    <location>
        <begin position="53"/>
        <end position="74"/>
    </location>
</feature>
<feature type="domain" description="MARVEL" evidence="9">
    <location>
        <begin position="235"/>
        <end position="365"/>
    </location>
</feature>
<dbReference type="PANTHER" id="PTHR17068:SF12">
    <property type="entry name" value="MYELOID-ASSOCIATED DIFFERENTIATION MARKER-LIKE PROTEIN 2"/>
    <property type="match status" value="1"/>
</dbReference>
<keyword evidence="2 7" id="KW-0812">Transmembrane</keyword>
<dbReference type="InterPro" id="IPR008253">
    <property type="entry name" value="Marvel"/>
</dbReference>
<evidence type="ECO:0000256" key="4">
    <source>
        <dbReference type="ARBA" id="ARBA00022989"/>
    </source>
</evidence>
<evidence type="ECO:0000256" key="6">
    <source>
        <dbReference type="ARBA" id="ARBA00034721"/>
    </source>
</evidence>
<evidence type="ECO:0000256" key="5">
    <source>
        <dbReference type="ARBA" id="ARBA00023136"/>
    </source>
</evidence>
<accession>A0A8S4AVT9</accession>
<feature type="transmembrane region" description="Helical" evidence="8">
    <location>
        <begin position="242"/>
        <end position="262"/>
    </location>
</feature>
<feature type="transmembrane region" description="Helical" evidence="8">
    <location>
        <begin position="326"/>
        <end position="354"/>
    </location>
</feature>
<keyword evidence="5 7" id="KW-0472">Membrane</keyword>
<evidence type="ECO:0000256" key="2">
    <source>
        <dbReference type="ARBA" id="ARBA00022692"/>
    </source>
</evidence>
<dbReference type="InterPro" id="IPR047123">
    <property type="entry name" value="MYADM-like"/>
</dbReference>
<name>A0A8S4AVT9_9TELE</name>
<protein>
    <submittedName>
        <fullName evidence="10">(Atlantic silverside) hypothetical protein</fullName>
    </submittedName>
</protein>
<organism evidence="10 11">
    <name type="scientific">Menidia menidia</name>
    <name type="common">Atlantic silverside</name>
    <dbReference type="NCBI Taxonomy" id="238744"/>
    <lineage>
        <taxon>Eukaryota</taxon>
        <taxon>Metazoa</taxon>
        <taxon>Chordata</taxon>
        <taxon>Craniata</taxon>
        <taxon>Vertebrata</taxon>
        <taxon>Euteleostomi</taxon>
        <taxon>Actinopterygii</taxon>
        <taxon>Neopterygii</taxon>
        <taxon>Teleostei</taxon>
        <taxon>Neoteleostei</taxon>
        <taxon>Acanthomorphata</taxon>
        <taxon>Ovalentaria</taxon>
        <taxon>Atherinomorphae</taxon>
        <taxon>Atheriniformes</taxon>
        <taxon>Atherinopsidae</taxon>
        <taxon>Menidiinae</taxon>
        <taxon>Menidia</taxon>
    </lineage>
</organism>
<dbReference type="PANTHER" id="PTHR17068">
    <property type="entry name" value="MYELOID-ASSOCIATED DIFFERENTIATION MARKER MYADM FAMILY MEMBER"/>
    <property type="match status" value="1"/>
</dbReference>
<keyword evidence="11" id="KW-1185">Reference proteome</keyword>
<proteinExistence type="inferred from homology"/>
<feature type="transmembrane region" description="Helical" evidence="8">
    <location>
        <begin position="161"/>
        <end position="180"/>
    </location>
</feature>
<keyword evidence="4 8" id="KW-1133">Transmembrane helix</keyword>
<reference evidence="10" key="1">
    <citation type="submission" date="2021-05" db="EMBL/GenBank/DDBJ databases">
        <authorList>
            <person name="Tigano A."/>
        </authorList>
    </citation>
    <scope>NUCLEOTIDE SEQUENCE</scope>
</reference>